<dbReference type="GO" id="GO:0015137">
    <property type="term" value="F:citrate transmembrane transporter activity"/>
    <property type="evidence" value="ECO:0007669"/>
    <property type="project" value="UniProtKB-ARBA"/>
</dbReference>
<dbReference type="OrthoDB" id="440553at2759"/>
<dbReference type="SUPFAM" id="SSF103473">
    <property type="entry name" value="MFS general substrate transporter"/>
    <property type="match status" value="1"/>
</dbReference>
<dbReference type="InterPro" id="IPR011701">
    <property type="entry name" value="MFS"/>
</dbReference>
<dbReference type="Pfam" id="PF07690">
    <property type="entry name" value="MFS_1"/>
    <property type="match status" value="1"/>
</dbReference>
<evidence type="ECO:0000313" key="10">
    <source>
        <dbReference type="EMBL" id="EPT01534.1"/>
    </source>
</evidence>
<feature type="compositionally biased region" description="Polar residues" evidence="7">
    <location>
        <begin position="1"/>
        <end position="19"/>
    </location>
</feature>
<feature type="transmembrane region" description="Helical" evidence="8">
    <location>
        <begin position="196"/>
        <end position="214"/>
    </location>
</feature>
<evidence type="ECO:0000256" key="4">
    <source>
        <dbReference type="ARBA" id="ARBA00022989"/>
    </source>
</evidence>
<dbReference type="PANTHER" id="PTHR23502:SF51">
    <property type="entry name" value="QUINIDINE RESISTANCE PROTEIN 1-RELATED"/>
    <property type="match status" value="1"/>
</dbReference>
<keyword evidence="3 8" id="KW-0812">Transmembrane</keyword>
<feature type="transmembrane region" description="Helical" evidence="8">
    <location>
        <begin position="298"/>
        <end position="321"/>
    </location>
</feature>
<feature type="region of interest" description="Disordered" evidence="7">
    <location>
        <begin position="1"/>
        <end position="34"/>
    </location>
</feature>
<dbReference type="CDD" id="cd17323">
    <property type="entry name" value="MFS_Tpo1_MDR_like"/>
    <property type="match status" value="1"/>
</dbReference>
<dbReference type="AlphaFoldDB" id="S8EE68"/>
<feature type="transmembrane region" description="Helical" evidence="8">
    <location>
        <begin position="160"/>
        <end position="184"/>
    </location>
</feature>
<feature type="transmembrane region" description="Helical" evidence="8">
    <location>
        <begin position="136"/>
        <end position="154"/>
    </location>
</feature>
<feature type="transmembrane region" description="Helical" evidence="8">
    <location>
        <begin position="226"/>
        <end position="246"/>
    </location>
</feature>
<gene>
    <name evidence="10" type="ORF">FOMPIDRAFT_90199</name>
</gene>
<comment type="subcellular location">
    <subcellularLocation>
        <location evidence="1">Membrane</location>
        <topology evidence="1">Multi-pass membrane protein</topology>
    </subcellularLocation>
</comment>
<evidence type="ECO:0000256" key="7">
    <source>
        <dbReference type="SAM" id="MobiDB-lite"/>
    </source>
</evidence>
<feature type="transmembrane region" description="Helical" evidence="8">
    <location>
        <begin position="474"/>
        <end position="492"/>
    </location>
</feature>
<dbReference type="Proteomes" id="UP000015241">
    <property type="component" value="Unassembled WGS sequence"/>
</dbReference>
<feature type="transmembrane region" description="Helical" evidence="8">
    <location>
        <begin position="408"/>
        <end position="427"/>
    </location>
</feature>
<evidence type="ECO:0000256" key="8">
    <source>
        <dbReference type="SAM" id="Phobius"/>
    </source>
</evidence>
<keyword evidence="5 8" id="KW-0472">Membrane</keyword>
<keyword evidence="11" id="KW-1185">Reference proteome</keyword>
<dbReference type="FunFam" id="1.20.1720.10:FF:000009">
    <property type="entry name" value="MFS multidrug transporter"/>
    <property type="match status" value="1"/>
</dbReference>
<dbReference type="PANTHER" id="PTHR23502">
    <property type="entry name" value="MAJOR FACILITATOR SUPERFAMILY"/>
    <property type="match status" value="1"/>
</dbReference>
<organism evidence="10 11">
    <name type="scientific">Fomitopsis schrenkii</name>
    <name type="common">Brown rot fungus</name>
    <dbReference type="NCBI Taxonomy" id="2126942"/>
    <lineage>
        <taxon>Eukaryota</taxon>
        <taxon>Fungi</taxon>
        <taxon>Dikarya</taxon>
        <taxon>Basidiomycota</taxon>
        <taxon>Agaricomycotina</taxon>
        <taxon>Agaricomycetes</taxon>
        <taxon>Polyporales</taxon>
        <taxon>Fomitopsis</taxon>
    </lineage>
</organism>
<protein>
    <recommendedName>
        <fullName evidence="9">Major facilitator superfamily (MFS) profile domain-containing protein</fullName>
    </recommendedName>
</protein>
<reference evidence="10 11" key="1">
    <citation type="journal article" date="2012" name="Science">
        <title>The Paleozoic origin of enzymatic lignin decomposition reconstructed from 31 fungal genomes.</title>
        <authorList>
            <person name="Floudas D."/>
            <person name="Binder M."/>
            <person name="Riley R."/>
            <person name="Barry K."/>
            <person name="Blanchette R.A."/>
            <person name="Henrissat B."/>
            <person name="Martinez A.T."/>
            <person name="Otillar R."/>
            <person name="Spatafora J.W."/>
            <person name="Yadav J.S."/>
            <person name="Aerts A."/>
            <person name="Benoit I."/>
            <person name="Boyd A."/>
            <person name="Carlson A."/>
            <person name="Copeland A."/>
            <person name="Coutinho P.M."/>
            <person name="de Vries R.P."/>
            <person name="Ferreira P."/>
            <person name="Findley K."/>
            <person name="Foster B."/>
            <person name="Gaskell J."/>
            <person name="Glotzer D."/>
            <person name="Gorecki P."/>
            <person name="Heitman J."/>
            <person name="Hesse C."/>
            <person name="Hori C."/>
            <person name="Igarashi K."/>
            <person name="Jurgens J.A."/>
            <person name="Kallen N."/>
            <person name="Kersten P."/>
            <person name="Kohler A."/>
            <person name="Kuees U."/>
            <person name="Kumar T.K.A."/>
            <person name="Kuo A."/>
            <person name="LaButti K."/>
            <person name="Larrondo L.F."/>
            <person name="Lindquist E."/>
            <person name="Ling A."/>
            <person name="Lombard V."/>
            <person name="Lucas S."/>
            <person name="Lundell T."/>
            <person name="Martin R."/>
            <person name="McLaughlin D.J."/>
            <person name="Morgenstern I."/>
            <person name="Morin E."/>
            <person name="Murat C."/>
            <person name="Nagy L.G."/>
            <person name="Nolan M."/>
            <person name="Ohm R.A."/>
            <person name="Patyshakuliyeva A."/>
            <person name="Rokas A."/>
            <person name="Ruiz-Duenas F.J."/>
            <person name="Sabat G."/>
            <person name="Salamov A."/>
            <person name="Samejima M."/>
            <person name="Schmutz J."/>
            <person name="Slot J.C."/>
            <person name="St John F."/>
            <person name="Stenlid J."/>
            <person name="Sun H."/>
            <person name="Sun S."/>
            <person name="Syed K."/>
            <person name="Tsang A."/>
            <person name="Wiebenga A."/>
            <person name="Young D."/>
            <person name="Pisabarro A."/>
            <person name="Eastwood D.C."/>
            <person name="Martin F."/>
            <person name="Cullen D."/>
            <person name="Grigoriev I.V."/>
            <person name="Hibbett D.S."/>
        </authorList>
    </citation>
    <scope>NUCLEOTIDE SEQUENCE</scope>
    <source>
        <strain evidence="11">FP-58527</strain>
    </source>
</reference>
<feature type="transmembrane region" description="Helical" evidence="8">
    <location>
        <begin position="341"/>
        <end position="363"/>
    </location>
</feature>
<keyword evidence="6" id="KW-0325">Glycoprotein</keyword>
<name>S8EE68_FOMSC</name>
<dbReference type="HOGENOM" id="CLU_008455_8_4_1"/>
<dbReference type="GO" id="GO:0140115">
    <property type="term" value="P:export across plasma membrane"/>
    <property type="evidence" value="ECO:0007669"/>
    <property type="project" value="UniProtKB-ARBA"/>
</dbReference>
<keyword evidence="2" id="KW-0813">Transport</keyword>
<evidence type="ECO:0000256" key="1">
    <source>
        <dbReference type="ARBA" id="ARBA00004141"/>
    </source>
</evidence>
<dbReference type="PROSITE" id="PS50850">
    <property type="entry name" value="MFS"/>
    <property type="match status" value="1"/>
</dbReference>
<dbReference type="InterPro" id="IPR036259">
    <property type="entry name" value="MFS_trans_sf"/>
</dbReference>
<accession>S8EE68</accession>
<feature type="transmembrane region" description="Helical" evidence="8">
    <location>
        <begin position="498"/>
        <end position="522"/>
    </location>
</feature>
<dbReference type="InParanoid" id="S8EE68"/>
<dbReference type="EMBL" id="KE504141">
    <property type="protein sequence ID" value="EPT01534.1"/>
    <property type="molecule type" value="Genomic_DNA"/>
</dbReference>
<keyword evidence="4 8" id="KW-1133">Transmembrane helix</keyword>
<feature type="domain" description="Major facilitator superfamily (MFS) profile" evidence="9">
    <location>
        <begin position="70"/>
        <end position="524"/>
    </location>
</feature>
<proteinExistence type="predicted"/>
<evidence type="ECO:0000259" key="9">
    <source>
        <dbReference type="PROSITE" id="PS50850"/>
    </source>
</evidence>
<dbReference type="eggNOG" id="KOG0255">
    <property type="taxonomic scope" value="Eukaryota"/>
</dbReference>
<feature type="transmembrane region" description="Helical" evidence="8">
    <location>
        <begin position="68"/>
        <end position="91"/>
    </location>
</feature>
<dbReference type="Gene3D" id="1.20.1250.20">
    <property type="entry name" value="MFS general substrate transporter like domains"/>
    <property type="match status" value="1"/>
</dbReference>
<evidence type="ECO:0000313" key="11">
    <source>
        <dbReference type="Proteomes" id="UP000015241"/>
    </source>
</evidence>
<sequence length="545" mass="59291">MKPTNELDQQPEPSTSSNGHDSHDTHQASAEEVVGLGKSLRNSKELPAASTPPEAQKPYSVFTKNDKWFIVAISSLAALFSPFTANIYLPAIPAIARAFNRSIEDINLTVTVYMVVQGVSPMFWGTLADRWGRRPMFNACMLILCVICIGIAVMPTDDYWLLMLLRCLQAAGSASTVALGAGVIADIAEPKERGMFYGVWNIGPMVGPCIGPVIGGALSQGLGWRAIFWFLAISSGISFLLILALMPETLRSYVGDGSLPPPRGYAPLIPVVSRKRKGSVSDPAARLPKRGFHNPLKLFLLPDVTLLLFFNGVVYAVFYGVTTSISVLFQETYPYLTETDIGLCFLAIGGGMLVGGVAVGRIIDKEYRRVKTQMIAASEKETDPDKQVKIEDITKEENLPIEKARLRLMPLYLATFVAMCIVYGWLLDAKVNIAGPLIIQIVLGFSVVAVMNVTQTIIIDLAPGQSASVTACNNLVRCGLGAALVSVIDIILNRLGPGWTYVLLACICVVLSPILLFTYIMGPRWRAKRWAKRQAHAAAQATEKR</sequence>
<evidence type="ECO:0000256" key="2">
    <source>
        <dbReference type="ARBA" id="ARBA00022448"/>
    </source>
</evidence>
<feature type="transmembrane region" description="Helical" evidence="8">
    <location>
        <begin position="433"/>
        <end position="453"/>
    </location>
</feature>
<dbReference type="InterPro" id="IPR020846">
    <property type="entry name" value="MFS_dom"/>
</dbReference>
<evidence type="ECO:0000256" key="5">
    <source>
        <dbReference type="ARBA" id="ARBA00023136"/>
    </source>
</evidence>
<evidence type="ECO:0000256" key="6">
    <source>
        <dbReference type="ARBA" id="ARBA00023180"/>
    </source>
</evidence>
<dbReference type="GO" id="GO:0005886">
    <property type="term" value="C:plasma membrane"/>
    <property type="evidence" value="ECO:0007669"/>
    <property type="project" value="TreeGrafter"/>
</dbReference>
<dbReference type="STRING" id="743788.S8EE68"/>
<evidence type="ECO:0000256" key="3">
    <source>
        <dbReference type="ARBA" id="ARBA00022692"/>
    </source>
</evidence>
<feature type="transmembrane region" description="Helical" evidence="8">
    <location>
        <begin position="106"/>
        <end position="124"/>
    </location>
</feature>
<dbReference type="FunFam" id="1.20.1250.20:FF:000172">
    <property type="entry name" value="MFS multidrug resistance transporter"/>
    <property type="match status" value="1"/>
</dbReference>